<dbReference type="RefSeq" id="WP_261758504.1">
    <property type="nucleotide sequence ID" value="NZ_CP104562.2"/>
</dbReference>
<sequence>MLTRLPLRPHLPPETVPADSTLPRIPLTGNQRVDAQQRAVGWQQVWSSGKAVAATVFPQTHSPAFSVALERWYERLHQRAEMLAQEAFHGALSPLEAELESMGRIKSANEAIIQQGYGHIAPATQFLAQRNAFYERYDRGAYDAIGIQPFAPRFNALLEQVDQCQDSRRGLQLIGELESLGRNAAPAGASHASHRRF</sequence>
<dbReference type="Proteomes" id="UP001064933">
    <property type="component" value="Chromosome"/>
</dbReference>
<evidence type="ECO:0000313" key="3">
    <source>
        <dbReference type="Proteomes" id="UP001064933"/>
    </source>
</evidence>
<keyword evidence="3" id="KW-1185">Reference proteome</keyword>
<evidence type="ECO:0000313" key="2">
    <source>
        <dbReference type="EMBL" id="UXH78673.1"/>
    </source>
</evidence>
<feature type="region of interest" description="Disordered" evidence="1">
    <location>
        <begin position="1"/>
        <end position="26"/>
    </location>
</feature>
<accession>A0ABY6B291</accession>
<dbReference type="EMBL" id="CP104562">
    <property type="protein sequence ID" value="UXH78673.1"/>
    <property type="molecule type" value="Genomic_DNA"/>
</dbReference>
<proteinExistence type="predicted"/>
<reference evidence="2" key="1">
    <citation type="submission" date="2022-10" db="EMBL/GenBank/DDBJ databases">
        <title>Characterization and whole genome sequencing of a new Roseateles species, isolated from fresh water.</title>
        <authorList>
            <person name="Guliayeva D.Y."/>
            <person name="Akhremchuk A.E."/>
            <person name="Sikolenko M.A."/>
            <person name="Valentovich L.N."/>
            <person name="Sidarenka A.V."/>
        </authorList>
    </citation>
    <scope>NUCLEOTIDE SEQUENCE</scope>
    <source>
        <strain evidence="2">BIM B-1768</strain>
    </source>
</reference>
<evidence type="ECO:0000256" key="1">
    <source>
        <dbReference type="SAM" id="MobiDB-lite"/>
    </source>
</evidence>
<name>A0ABY6B291_9BURK</name>
<gene>
    <name evidence="2" type="ORF">N4261_01665</name>
</gene>
<protein>
    <submittedName>
        <fullName evidence="2">Uncharacterized protein</fullName>
    </submittedName>
</protein>
<organism evidence="2 3">
    <name type="scientific">Roseateles amylovorans</name>
    <dbReference type="NCBI Taxonomy" id="2978473"/>
    <lineage>
        <taxon>Bacteria</taxon>
        <taxon>Pseudomonadati</taxon>
        <taxon>Pseudomonadota</taxon>
        <taxon>Betaproteobacteria</taxon>
        <taxon>Burkholderiales</taxon>
        <taxon>Sphaerotilaceae</taxon>
        <taxon>Roseateles</taxon>
    </lineage>
</organism>